<reference evidence="2" key="3">
    <citation type="submission" date="2015-02" db="UniProtKB">
        <authorList>
            <consortium name="EnsemblProtists"/>
        </authorList>
    </citation>
    <scope>IDENTIFICATION</scope>
    <source>
        <strain evidence="2">DAOM BR144</strain>
    </source>
</reference>
<sequence length="493" mass="54972">MAAPPSLAVEQHDEDTTLEGVLALLDEYEASPASYACVFASSSSDDDALSLLPAAIESTAAAEHLSVVSAPPLRELLALMPPPLQLLSPSAPLVLGTRPLTLTSKPRAGSKKALARGNTNKARDDRKEELIYLRRKVVELETQLTAIKKSLPIPKRSDGPAVAKDEPLARKSQQRYSSVAPVWKELAVRQCDKRMKSERENIRLKLVLENQIKVAKSLEKFLLKTAMSSELEKCIHGEKKLLHVYALRRDEDPGSIFAELLADMDQSYAEVDAIFEANGLANIDTSSSIDVQMRSDHEGSAVRLELFVNKLMPFDLHATGSAVWNHYVYAKDRLPNRMYNHSIRHNVDASEDTIIDNFTLHINLNRQSSQFYAQQVLRRYVEESRIVIVWRALFDQTRMGDEPLSGVKFLEKGYIVLRRPRRTSGNSATPLNIHENYTLLQTSCVETPVLTDVRLDPLKAGAITDFAMTATAMNITGSHQMIEDVLLEQSLGF</sequence>
<dbReference type="EMBL" id="GL376626">
    <property type="status" value="NOT_ANNOTATED_CDS"/>
    <property type="molecule type" value="Genomic_DNA"/>
</dbReference>
<reference evidence="3" key="2">
    <citation type="submission" date="2010-04" db="EMBL/GenBank/DDBJ databases">
        <authorList>
            <person name="Buell R."/>
            <person name="Hamilton J."/>
            <person name="Hostetler J."/>
        </authorList>
    </citation>
    <scope>NUCLEOTIDE SEQUENCE [LARGE SCALE GENOMIC DNA]</scope>
    <source>
        <strain evidence="3">DAOM:BR144</strain>
    </source>
</reference>
<evidence type="ECO:0000256" key="1">
    <source>
        <dbReference type="SAM" id="MobiDB-lite"/>
    </source>
</evidence>
<evidence type="ECO:0000313" key="3">
    <source>
        <dbReference type="Proteomes" id="UP000019132"/>
    </source>
</evidence>
<evidence type="ECO:0008006" key="4">
    <source>
        <dbReference type="Google" id="ProtNLM"/>
    </source>
</evidence>
<dbReference type="Proteomes" id="UP000019132">
    <property type="component" value="Unassembled WGS sequence"/>
</dbReference>
<organism evidence="2 3">
    <name type="scientific">Globisporangium ultimum (strain ATCC 200006 / CBS 805.95 / DAOM BR144)</name>
    <name type="common">Pythium ultimum</name>
    <dbReference type="NCBI Taxonomy" id="431595"/>
    <lineage>
        <taxon>Eukaryota</taxon>
        <taxon>Sar</taxon>
        <taxon>Stramenopiles</taxon>
        <taxon>Oomycota</taxon>
        <taxon>Peronosporomycetes</taxon>
        <taxon>Pythiales</taxon>
        <taxon>Pythiaceae</taxon>
        <taxon>Globisporangium</taxon>
    </lineage>
</organism>
<evidence type="ECO:0000313" key="2">
    <source>
        <dbReference type="EnsemblProtists" id="PYU1_T001415"/>
    </source>
</evidence>
<dbReference type="VEuPathDB" id="FungiDB:PYU1_G001415"/>
<accession>K3W8X4</accession>
<name>K3W8X4_GLOUD</name>
<dbReference type="InParanoid" id="K3W8X4"/>
<feature type="region of interest" description="Disordered" evidence="1">
    <location>
        <begin position="102"/>
        <end position="121"/>
    </location>
</feature>
<dbReference type="HOGENOM" id="CLU_027764_2_1_1"/>
<dbReference type="PANTHER" id="PTHR35796">
    <property type="entry name" value="HYPOTHETICAL CYTOSOLIC PROTEIN"/>
    <property type="match status" value="1"/>
</dbReference>
<protein>
    <recommendedName>
        <fullName evidence="4">M96 mating-specific protein family</fullName>
    </recommendedName>
</protein>
<proteinExistence type="predicted"/>
<dbReference type="PANTHER" id="PTHR35796:SF3">
    <property type="entry name" value="BHLH DOMAIN-CONTAINING PROTEIN"/>
    <property type="match status" value="1"/>
</dbReference>
<reference evidence="3" key="1">
    <citation type="journal article" date="2010" name="Genome Biol.">
        <title>Genome sequence of the necrotrophic plant pathogen Pythium ultimum reveals original pathogenicity mechanisms and effector repertoire.</title>
        <authorList>
            <person name="Levesque C.A."/>
            <person name="Brouwer H."/>
            <person name="Cano L."/>
            <person name="Hamilton J.P."/>
            <person name="Holt C."/>
            <person name="Huitema E."/>
            <person name="Raffaele S."/>
            <person name="Robideau G.P."/>
            <person name="Thines M."/>
            <person name="Win J."/>
            <person name="Zerillo M.M."/>
            <person name="Beakes G.W."/>
            <person name="Boore J.L."/>
            <person name="Busam D."/>
            <person name="Dumas B."/>
            <person name="Ferriera S."/>
            <person name="Fuerstenberg S.I."/>
            <person name="Gachon C.M."/>
            <person name="Gaulin E."/>
            <person name="Govers F."/>
            <person name="Grenville-Briggs L."/>
            <person name="Horner N."/>
            <person name="Hostetler J."/>
            <person name="Jiang R.H."/>
            <person name="Johnson J."/>
            <person name="Krajaejun T."/>
            <person name="Lin H."/>
            <person name="Meijer H.J."/>
            <person name="Moore B."/>
            <person name="Morris P."/>
            <person name="Phuntmart V."/>
            <person name="Puiu D."/>
            <person name="Shetty J."/>
            <person name="Stajich J.E."/>
            <person name="Tripathy S."/>
            <person name="Wawra S."/>
            <person name="van West P."/>
            <person name="Whitty B.R."/>
            <person name="Coutinho P.M."/>
            <person name="Henrissat B."/>
            <person name="Martin F."/>
            <person name="Thomas P.D."/>
            <person name="Tyler B.M."/>
            <person name="De Vries R.P."/>
            <person name="Kamoun S."/>
            <person name="Yandell M."/>
            <person name="Tisserat N."/>
            <person name="Buell C.R."/>
        </authorList>
    </citation>
    <scope>NUCLEOTIDE SEQUENCE</scope>
    <source>
        <strain evidence="3">DAOM:BR144</strain>
    </source>
</reference>
<dbReference type="AlphaFoldDB" id="K3W8X4"/>
<dbReference type="EnsemblProtists" id="PYU1_T001415">
    <property type="protein sequence ID" value="PYU1_T001415"/>
    <property type="gene ID" value="PYU1_G001415"/>
</dbReference>
<keyword evidence="3" id="KW-1185">Reference proteome</keyword>